<accession>A0A7Y0EWI2</accession>
<dbReference type="EMBL" id="JAAIIF010000010">
    <property type="protein sequence ID" value="NMM96626.1"/>
    <property type="molecule type" value="Genomic_DNA"/>
</dbReference>
<reference evidence="2 3" key="1">
    <citation type="submission" date="2020-02" db="EMBL/GenBank/DDBJ databases">
        <title>Characterization of phylogenetic diversity of novel bifidobacterial species isolated in Czech ZOOs.</title>
        <authorList>
            <person name="Lugli G.A."/>
            <person name="Vera N.B."/>
            <person name="Ventura M."/>
        </authorList>
    </citation>
    <scope>NUCLEOTIDE SEQUENCE [LARGE SCALE GENOMIC DNA]</scope>
    <source>
        <strain evidence="2 3">DSM 109960</strain>
    </source>
</reference>
<dbReference type="Proteomes" id="UP000529710">
    <property type="component" value="Unassembled WGS sequence"/>
</dbReference>
<protein>
    <submittedName>
        <fullName evidence="2">Uncharacterized protein</fullName>
    </submittedName>
</protein>
<feature type="compositionally biased region" description="Basic and acidic residues" evidence="1">
    <location>
        <begin position="86"/>
        <end position="95"/>
    </location>
</feature>
<feature type="region of interest" description="Disordered" evidence="1">
    <location>
        <begin position="69"/>
        <end position="95"/>
    </location>
</feature>
<dbReference type="AlphaFoldDB" id="A0A7Y0EWI2"/>
<organism evidence="2 3">
    <name type="scientific">Bifidobacterium erythrocebi</name>
    <dbReference type="NCBI Taxonomy" id="2675325"/>
    <lineage>
        <taxon>Bacteria</taxon>
        <taxon>Bacillati</taxon>
        <taxon>Actinomycetota</taxon>
        <taxon>Actinomycetes</taxon>
        <taxon>Bifidobacteriales</taxon>
        <taxon>Bifidobacteriaceae</taxon>
        <taxon>Bifidobacterium</taxon>
    </lineage>
</organism>
<evidence type="ECO:0000256" key="1">
    <source>
        <dbReference type="SAM" id="MobiDB-lite"/>
    </source>
</evidence>
<proteinExistence type="predicted"/>
<comment type="caution">
    <text evidence="2">The sequence shown here is derived from an EMBL/GenBank/DDBJ whole genome shotgun (WGS) entry which is preliminary data.</text>
</comment>
<gene>
    <name evidence="2" type="ORF">G1C98_1362</name>
</gene>
<name>A0A7Y0EWI2_9BIFI</name>
<evidence type="ECO:0000313" key="2">
    <source>
        <dbReference type="EMBL" id="NMM96626.1"/>
    </source>
</evidence>
<evidence type="ECO:0000313" key="3">
    <source>
        <dbReference type="Proteomes" id="UP000529710"/>
    </source>
</evidence>
<keyword evidence="3" id="KW-1185">Reference proteome</keyword>
<sequence length="111" mass="11439">MASDIRVSSDMHALFGMRALSGTIALFGLRVPPDTCVASDMRVASDIRVSSGRLSALAGAVMASSALSGMGPGVESGAEPRVGTGNRDKRGFDARGFAEKNDKMVSYSVIG</sequence>